<gene>
    <name evidence="1" type="ORF">N7469_007729</name>
</gene>
<reference evidence="1" key="1">
    <citation type="submission" date="2022-11" db="EMBL/GenBank/DDBJ databases">
        <authorList>
            <person name="Petersen C."/>
        </authorList>
    </citation>
    <scope>NUCLEOTIDE SEQUENCE</scope>
    <source>
        <strain evidence="1">IBT 23319</strain>
    </source>
</reference>
<dbReference type="OrthoDB" id="5423818at2759"/>
<dbReference type="RefSeq" id="XP_056498198.1">
    <property type="nucleotide sequence ID" value="XM_056646647.1"/>
</dbReference>
<protein>
    <submittedName>
        <fullName evidence="1">Uncharacterized protein</fullName>
    </submittedName>
</protein>
<dbReference type="Proteomes" id="UP001147733">
    <property type="component" value="Unassembled WGS sequence"/>
</dbReference>
<sequence length="166" mass="19234">MLEPIAVALACVGMKLQSQSPAKDFVCNIFRDQREKLIGELTLEELCSYLHALSLYQIEGLLSSNRYEAPFSSAELHHEYLIKITRRLSRTHRAVLLGTILDDQWETWTVAETFRRTFYLVFLVHHLLGSSKKLIPTYFEPLLSLAELRPLRLPLRRRFMGCAERG</sequence>
<evidence type="ECO:0000313" key="1">
    <source>
        <dbReference type="EMBL" id="KAJ5224226.1"/>
    </source>
</evidence>
<dbReference type="GeneID" id="81385814"/>
<comment type="caution">
    <text evidence="1">The sequence shown here is derived from an EMBL/GenBank/DDBJ whole genome shotgun (WGS) entry which is preliminary data.</text>
</comment>
<evidence type="ECO:0000313" key="2">
    <source>
        <dbReference type="Proteomes" id="UP001147733"/>
    </source>
</evidence>
<organism evidence="1 2">
    <name type="scientific">Penicillium citrinum</name>
    <dbReference type="NCBI Taxonomy" id="5077"/>
    <lineage>
        <taxon>Eukaryota</taxon>
        <taxon>Fungi</taxon>
        <taxon>Dikarya</taxon>
        <taxon>Ascomycota</taxon>
        <taxon>Pezizomycotina</taxon>
        <taxon>Eurotiomycetes</taxon>
        <taxon>Eurotiomycetidae</taxon>
        <taxon>Eurotiales</taxon>
        <taxon>Aspergillaceae</taxon>
        <taxon>Penicillium</taxon>
    </lineage>
</organism>
<dbReference type="AlphaFoldDB" id="A0A9W9TIM8"/>
<proteinExistence type="predicted"/>
<keyword evidence="2" id="KW-1185">Reference proteome</keyword>
<name>A0A9W9TIM8_PENCI</name>
<accession>A0A9W9TIM8</accession>
<reference evidence="1" key="2">
    <citation type="journal article" date="2023" name="IMA Fungus">
        <title>Comparative genomic study of the Penicillium genus elucidates a diverse pangenome and 15 lateral gene transfer events.</title>
        <authorList>
            <person name="Petersen C."/>
            <person name="Sorensen T."/>
            <person name="Nielsen M.R."/>
            <person name="Sondergaard T.E."/>
            <person name="Sorensen J.L."/>
            <person name="Fitzpatrick D.A."/>
            <person name="Frisvad J.C."/>
            <person name="Nielsen K.L."/>
        </authorList>
    </citation>
    <scope>NUCLEOTIDE SEQUENCE</scope>
    <source>
        <strain evidence="1">IBT 23319</strain>
    </source>
</reference>
<dbReference type="EMBL" id="JAPQKT010000007">
    <property type="protein sequence ID" value="KAJ5224226.1"/>
    <property type="molecule type" value="Genomic_DNA"/>
</dbReference>